<feature type="domain" description="CobQ/CobB/MinD/ParA nucleotide binding" evidence="1">
    <location>
        <begin position="3"/>
        <end position="97"/>
    </location>
</feature>
<comment type="caution">
    <text evidence="2">The sequence shown here is derived from an EMBL/GenBank/DDBJ whole genome shotgun (WGS) entry which is preliminary data.</text>
</comment>
<dbReference type="PIRSF" id="PIRSF009320">
    <property type="entry name" value="Nuc_binding_HP_1000"/>
    <property type="match status" value="1"/>
</dbReference>
<evidence type="ECO:0000313" key="3">
    <source>
        <dbReference type="Proteomes" id="UP000481643"/>
    </source>
</evidence>
<dbReference type="Gene3D" id="3.40.50.300">
    <property type="entry name" value="P-loop containing nucleotide triphosphate hydrolases"/>
    <property type="match status" value="1"/>
</dbReference>
<name>A0A6L3YB20_9HYPH</name>
<dbReference type="PANTHER" id="PTHR13696">
    <property type="entry name" value="P-LOOP CONTAINING NUCLEOSIDE TRIPHOSPHATE HYDROLASE"/>
    <property type="match status" value="1"/>
</dbReference>
<dbReference type="EMBL" id="WBVX01000024">
    <property type="protein sequence ID" value="KAB2681157.1"/>
    <property type="molecule type" value="Genomic_DNA"/>
</dbReference>
<organism evidence="2 3">
    <name type="scientific">Brucella tritici</name>
    <dbReference type="NCBI Taxonomy" id="94626"/>
    <lineage>
        <taxon>Bacteria</taxon>
        <taxon>Pseudomonadati</taxon>
        <taxon>Pseudomonadota</taxon>
        <taxon>Alphaproteobacteria</taxon>
        <taxon>Hyphomicrobiales</taxon>
        <taxon>Brucellaceae</taxon>
        <taxon>Brucella/Ochrobactrum group</taxon>
        <taxon>Brucella</taxon>
    </lineage>
</organism>
<dbReference type="InterPro" id="IPR050678">
    <property type="entry name" value="DNA_Partitioning_ATPase"/>
</dbReference>
<dbReference type="AlphaFoldDB" id="A0A6L3YB20"/>
<dbReference type="RefSeq" id="WP_151610564.1">
    <property type="nucleotide sequence ID" value="NZ_WBVX01000024.1"/>
</dbReference>
<evidence type="ECO:0000313" key="2">
    <source>
        <dbReference type="EMBL" id="KAB2681157.1"/>
    </source>
</evidence>
<dbReference type="InterPro" id="IPR027417">
    <property type="entry name" value="P-loop_NTPase"/>
</dbReference>
<protein>
    <submittedName>
        <fullName evidence="2">ParA family protein</fullName>
    </submittedName>
</protein>
<dbReference type="CDD" id="cd02042">
    <property type="entry name" value="ParAB_family"/>
    <property type="match status" value="1"/>
</dbReference>
<proteinExistence type="predicted"/>
<evidence type="ECO:0000259" key="1">
    <source>
        <dbReference type="Pfam" id="PF01656"/>
    </source>
</evidence>
<dbReference type="SUPFAM" id="SSF52540">
    <property type="entry name" value="P-loop containing nucleoside triphosphate hydrolases"/>
    <property type="match status" value="1"/>
</dbReference>
<sequence>MIITAAIPKGGVGKSTVLRALASVACHRGYDVTVIDGDVRQHMTRWGKMLTEANNMPSNLRIVSAAKEGGDVVTIDPQRILESAEEYNGDRSVVFIDTEGTTNHAMMAGLYPADIVLVPVFYALDEVTAAVQTTDHYVPLIAQERERPLPCLFIETKYSIIDDKAGDLSELREIIMQNGTPMSKARFWSRVVYRDLQSGQTLFSRTKVDAKAVAESEAVFDEVLETFVKAIGVAA</sequence>
<dbReference type="Pfam" id="PF01656">
    <property type="entry name" value="CbiA"/>
    <property type="match status" value="1"/>
</dbReference>
<reference evidence="2 3" key="1">
    <citation type="submission" date="2019-09" db="EMBL/GenBank/DDBJ databases">
        <title>Taxonomic organization of the family Brucellaceae based on a phylogenomic approach.</title>
        <authorList>
            <person name="Leclercq S."/>
            <person name="Cloeckaert A."/>
            <person name="Zygmunt M.S."/>
        </authorList>
    </citation>
    <scope>NUCLEOTIDE SEQUENCE [LARGE SCALE GENOMIC DNA]</scope>
    <source>
        <strain evidence="2 3">WS1830</strain>
    </source>
</reference>
<accession>A0A6L3YB20</accession>
<dbReference type="Proteomes" id="UP000481643">
    <property type="component" value="Unassembled WGS sequence"/>
</dbReference>
<gene>
    <name evidence="2" type="ORF">F9L08_19865</name>
</gene>
<dbReference type="PANTHER" id="PTHR13696:SF96">
    <property type="entry name" value="COBQ_COBB_MIND_PARA NUCLEOTIDE BINDING DOMAIN-CONTAINING PROTEIN"/>
    <property type="match status" value="1"/>
</dbReference>
<dbReference type="InterPro" id="IPR002586">
    <property type="entry name" value="CobQ/CobB/MinD/ParA_Nub-bd_dom"/>
</dbReference>